<reference evidence="2 3" key="1">
    <citation type="journal article" date="2014" name="Am. J. Bot.">
        <title>Genome assembly and annotation for red clover (Trifolium pratense; Fabaceae).</title>
        <authorList>
            <person name="Istvanek J."/>
            <person name="Jaros M."/>
            <person name="Krenek A."/>
            <person name="Repkova J."/>
        </authorList>
    </citation>
    <scope>NUCLEOTIDE SEQUENCE [LARGE SCALE GENOMIC DNA]</scope>
    <source>
        <strain evidence="3">cv. Tatra</strain>
        <tissue evidence="2">Young leaves</tissue>
    </source>
</reference>
<reference evidence="2 3" key="2">
    <citation type="journal article" date="2017" name="Front. Plant Sci.">
        <title>Gene Classification and Mining of Molecular Markers Useful in Red Clover (Trifolium pratense) Breeding.</title>
        <authorList>
            <person name="Istvanek J."/>
            <person name="Dluhosova J."/>
            <person name="Dluhos P."/>
            <person name="Patkova L."/>
            <person name="Nedelnik J."/>
            <person name="Repkova J."/>
        </authorList>
    </citation>
    <scope>NUCLEOTIDE SEQUENCE [LARGE SCALE GENOMIC DNA]</scope>
    <source>
        <strain evidence="3">cv. Tatra</strain>
        <tissue evidence="2">Young leaves</tissue>
    </source>
</reference>
<name>A0A2K3LPX8_TRIPR</name>
<gene>
    <name evidence="2" type="ORF">L195_g036592</name>
</gene>
<keyword evidence="1" id="KW-0812">Transmembrane</keyword>
<dbReference type="EMBL" id="ASHM01038232">
    <property type="protein sequence ID" value="PNX80588.1"/>
    <property type="molecule type" value="Genomic_DNA"/>
</dbReference>
<feature type="transmembrane region" description="Helical" evidence="1">
    <location>
        <begin position="42"/>
        <end position="60"/>
    </location>
</feature>
<keyword evidence="1" id="KW-0472">Membrane</keyword>
<accession>A0A2K3LPX8</accession>
<evidence type="ECO:0000313" key="3">
    <source>
        <dbReference type="Proteomes" id="UP000236291"/>
    </source>
</evidence>
<evidence type="ECO:0000256" key="1">
    <source>
        <dbReference type="SAM" id="Phobius"/>
    </source>
</evidence>
<keyword evidence="1" id="KW-1133">Transmembrane helix</keyword>
<feature type="transmembrane region" description="Helical" evidence="1">
    <location>
        <begin position="66"/>
        <end position="87"/>
    </location>
</feature>
<sequence length="103" mass="11069">MKGCLGFEKVNFLEKPRKSGGCFSQTFTKPSTLSTTKAYTKVILLAIMAVILSVTSIASVDEASALSPASPAIVVLLNVLLCCLRLFEVPHYLGSQDVKCINM</sequence>
<protein>
    <submittedName>
        <fullName evidence="2">Uncharacterized protein</fullName>
    </submittedName>
</protein>
<evidence type="ECO:0000313" key="2">
    <source>
        <dbReference type="EMBL" id="PNX80588.1"/>
    </source>
</evidence>
<proteinExistence type="predicted"/>
<comment type="caution">
    <text evidence="2">The sequence shown here is derived from an EMBL/GenBank/DDBJ whole genome shotgun (WGS) entry which is preliminary data.</text>
</comment>
<dbReference type="Proteomes" id="UP000236291">
    <property type="component" value="Unassembled WGS sequence"/>
</dbReference>
<organism evidence="2 3">
    <name type="scientific">Trifolium pratense</name>
    <name type="common">Red clover</name>
    <dbReference type="NCBI Taxonomy" id="57577"/>
    <lineage>
        <taxon>Eukaryota</taxon>
        <taxon>Viridiplantae</taxon>
        <taxon>Streptophyta</taxon>
        <taxon>Embryophyta</taxon>
        <taxon>Tracheophyta</taxon>
        <taxon>Spermatophyta</taxon>
        <taxon>Magnoliopsida</taxon>
        <taxon>eudicotyledons</taxon>
        <taxon>Gunneridae</taxon>
        <taxon>Pentapetalae</taxon>
        <taxon>rosids</taxon>
        <taxon>fabids</taxon>
        <taxon>Fabales</taxon>
        <taxon>Fabaceae</taxon>
        <taxon>Papilionoideae</taxon>
        <taxon>50 kb inversion clade</taxon>
        <taxon>NPAAA clade</taxon>
        <taxon>Hologalegina</taxon>
        <taxon>IRL clade</taxon>
        <taxon>Trifolieae</taxon>
        <taxon>Trifolium</taxon>
    </lineage>
</organism>
<dbReference type="AlphaFoldDB" id="A0A2K3LPX8"/>